<sequence length="241" mass="27301">MKKVIGFLITCIMTSSIVIPTYSQAAVKQNSKLVQLSPATVQKAQVYEVKLRNTPIKYPQVKGLSSKKAEHKINTTLQKGAKVANQHRLKLLADEKEAKAKWTSSQGPWRPYEYVFTYKVPFNDAGKLSVVYYEYVYTGGAHGMTTGTVFNFDLKTGDLIRLSSLIKGKEKAIQDYTYQQLQNKYSGYVLIKSPNEISLNDKNRLWVFDQEGIKLIFSEYEVAAYAAGMPEIVVPYNIFQQ</sequence>
<evidence type="ECO:0000313" key="4">
    <source>
        <dbReference type="EMBL" id="GGI15979.1"/>
    </source>
</evidence>
<dbReference type="EMBL" id="BMHB01000002">
    <property type="protein sequence ID" value="GGI15979.1"/>
    <property type="molecule type" value="Genomic_DNA"/>
</dbReference>
<proteinExistence type="predicted"/>
<reference evidence="5" key="1">
    <citation type="journal article" date="2019" name="Int. J. Syst. Evol. Microbiol.">
        <title>The Global Catalogue of Microorganisms (GCM) 10K type strain sequencing project: providing services to taxonomists for standard genome sequencing and annotation.</title>
        <authorList>
            <consortium name="The Broad Institute Genomics Platform"/>
            <consortium name="The Broad Institute Genome Sequencing Center for Infectious Disease"/>
            <person name="Wu L."/>
            <person name="Ma J."/>
        </authorList>
    </citation>
    <scope>NUCLEOTIDE SEQUENCE [LARGE SCALE GENOMIC DNA]</scope>
    <source>
        <strain evidence="5">CGMCC 1.14993</strain>
    </source>
</reference>
<dbReference type="Gene3D" id="3.30.565.40">
    <property type="entry name" value="Fervidobacterium nodosum Rt17-B1 like"/>
    <property type="match status" value="1"/>
</dbReference>
<feature type="domain" description="Deacetylase PdaC" evidence="3">
    <location>
        <begin position="55"/>
        <end position="145"/>
    </location>
</feature>
<dbReference type="Gene3D" id="3.90.640.20">
    <property type="entry name" value="Heat-shock cognate protein, ATPase"/>
    <property type="match status" value="1"/>
</dbReference>
<dbReference type="RefSeq" id="WP_088000591.1">
    <property type="nucleotide sequence ID" value="NZ_BMHB01000002.1"/>
</dbReference>
<dbReference type="InterPro" id="IPR021729">
    <property type="entry name" value="DUF3298"/>
</dbReference>
<evidence type="ECO:0000259" key="2">
    <source>
        <dbReference type="Pfam" id="PF11738"/>
    </source>
</evidence>
<evidence type="ECO:0000259" key="3">
    <source>
        <dbReference type="Pfam" id="PF13739"/>
    </source>
</evidence>
<organism evidence="4 5">
    <name type="scientific">Gottfriedia solisilvae</name>
    <dbReference type="NCBI Taxonomy" id="1516104"/>
    <lineage>
        <taxon>Bacteria</taxon>
        <taxon>Bacillati</taxon>
        <taxon>Bacillota</taxon>
        <taxon>Bacilli</taxon>
        <taxon>Bacillales</taxon>
        <taxon>Bacillaceae</taxon>
        <taxon>Gottfriedia</taxon>
    </lineage>
</organism>
<dbReference type="Pfam" id="PF13739">
    <property type="entry name" value="PdaC"/>
    <property type="match status" value="1"/>
</dbReference>
<accession>A0A8J3F0G7</accession>
<keyword evidence="1" id="KW-0732">Signal</keyword>
<comment type="caution">
    <text evidence="4">The sequence shown here is derived from an EMBL/GenBank/DDBJ whole genome shotgun (WGS) entry which is preliminary data.</text>
</comment>
<dbReference type="Proteomes" id="UP000626244">
    <property type="component" value="Unassembled WGS sequence"/>
</dbReference>
<keyword evidence="5" id="KW-1185">Reference proteome</keyword>
<name>A0A8J3F0G7_9BACI</name>
<dbReference type="InterPro" id="IPR037126">
    <property type="entry name" value="PdaC/RsiV-like_sf"/>
</dbReference>
<protein>
    <submittedName>
        <fullName evidence="4">Ferritin</fullName>
    </submittedName>
</protein>
<dbReference type="OrthoDB" id="5637at2"/>
<dbReference type="InterPro" id="IPR025303">
    <property type="entry name" value="PdaC"/>
</dbReference>
<feature type="domain" description="DUF3298" evidence="2">
    <location>
        <begin position="170"/>
        <end position="237"/>
    </location>
</feature>
<dbReference type="Pfam" id="PF11738">
    <property type="entry name" value="DUF3298"/>
    <property type="match status" value="1"/>
</dbReference>
<feature type="chain" id="PRO_5035285724" evidence="1">
    <location>
        <begin position="26"/>
        <end position="241"/>
    </location>
</feature>
<dbReference type="AlphaFoldDB" id="A0A8J3F0G7"/>
<feature type="signal peptide" evidence="1">
    <location>
        <begin position="1"/>
        <end position="25"/>
    </location>
</feature>
<evidence type="ECO:0000313" key="5">
    <source>
        <dbReference type="Proteomes" id="UP000626244"/>
    </source>
</evidence>
<evidence type="ECO:0000256" key="1">
    <source>
        <dbReference type="SAM" id="SignalP"/>
    </source>
</evidence>
<gene>
    <name evidence="4" type="ORF">GCM10007380_30670</name>
</gene>